<comment type="similarity">
    <text evidence="11">Belongs to the binding-protein-dependent transport system permease family.</text>
</comment>
<dbReference type="GO" id="GO:0015888">
    <property type="term" value="P:thiamine transport"/>
    <property type="evidence" value="ECO:0007669"/>
    <property type="project" value="InterPro"/>
</dbReference>
<keyword evidence="7 11" id="KW-0812">Transmembrane</keyword>
<keyword evidence="6" id="KW-0997">Cell inner membrane</keyword>
<proteinExistence type="inferred from homology"/>
<dbReference type="CDD" id="cd06261">
    <property type="entry name" value="TM_PBP2"/>
    <property type="match status" value="1"/>
</dbReference>
<dbReference type="EMBL" id="FOHV01000026">
    <property type="protein sequence ID" value="SET44148.1"/>
    <property type="molecule type" value="Genomic_DNA"/>
</dbReference>
<dbReference type="PANTHER" id="PTHR30183">
    <property type="entry name" value="MOLYBDENUM TRANSPORT SYSTEM PERMEASE PROTEIN MODB"/>
    <property type="match status" value="1"/>
</dbReference>
<feature type="domain" description="ABC transmembrane type-1" evidence="12">
    <location>
        <begin position="48"/>
        <end position="254"/>
    </location>
</feature>
<evidence type="ECO:0000313" key="13">
    <source>
        <dbReference type="EMBL" id="SET44148.1"/>
    </source>
</evidence>
<reference evidence="14" key="1">
    <citation type="submission" date="2016-10" db="EMBL/GenBank/DDBJ databases">
        <authorList>
            <person name="Varghese N."/>
            <person name="Submissions S."/>
        </authorList>
    </citation>
    <scope>NUCLEOTIDE SEQUENCE [LARGE SCALE GENOMIC DNA]</scope>
    <source>
        <strain evidence="14">DSM 18579</strain>
    </source>
</reference>
<dbReference type="InterPro" id="IPR000515">
    <property type="entry name" value="MetI-like"/>
</dbReference>
<sequence length="531" mass="59814">MIRWYWPGKIACFLLLSLFIMTFWALFYFAPLSNNTPIFEDDALWRVIRFTFYQAFLSTIMSVLPACFIAYSLFRREFYLKSILLNIMSVTIILPSLVVVFGIISIYGRNGLITNLQELLNLKIGSLNIYGLSGILLAHIFFNLPFACLLIYRALKAIPATQRKLAAQLNFTLIDTFRLIEWPFLKKQIFSVSVLIFTLCFSSFSVVLTLGGGPKTTTIELAIFQALTYDYDFSRAAYLGLVQIAICMILLLISQHFKQETIKTSSSDWSAISKNKILIIIDYSLIFLACLLILPPLISIIISGMNPTFWQSLLSMKLLIALSNSLIIGLIAALLALLLANLLIWTARQSLLLKRPIIANLYISTGSIALIMPSLIIATGIYLLLFKFKLNHSILSSPYFLVSLVNGLLALPFVINLLYPYLTNTAREYHLLCMQNNIKGINRWWIIDFKANITHFKKAFAFSLTLSLGDIGVMAFLGTQSSGNGFLTLPYLLFLQLGSYQSNQADATAFLLLILVLGLFFLIEKKTQANN</sequence>
<evidence type="ECO:0000313" key="14">
    <source>
        <dbReference type="Proteomes" id="UP000242642"/>
    </source>
</evidence>
<dbReference type="RefSeq" id="WP_093321391.1">
    <property type="nucleotide sequence ID" value="NZ_FOHV01000026.1"/>
</dbReference>
<evidence type="ECO:0000256" key="11">
    <source>
        <dbReference type="RuleBase" id="RU363032"/>
    </source>
</evidence>
<gene>
    <name evidence="13" type="ORF">SAMN02583745_02371</name>
</gene>
<evidence type="ECO:0000256" key="6">
    <source>
        <dbReference type="ARBA" id="ARBA00022519"/>
    </source>
</evidence>
<feature type="transmembrane region" description="Helical" evidence="11">
    <location>
        <begin position="12"/>
        <end position="30"/>
    </location>
</feature>
<dbReference type="SUPFAM" id="SSF161098">
    <property type="entry name" value="MetI-like"/>
    <property type="match status" value="2"/>
</dbReference>
<dbReference type="GO" id="GO:0005886">
    <property type="term" value="C:plasma membrane"/>
    <property type="evidence" value="ECO:0007669"/>
    <property type="project" value="UniProtKB-SubCell"/>
</dbReference>
<evidence type="ECO:0000256" key="1">
    <source>
        <dbReference type="ARBA" id="ARBA00004429"/>
    </source>
</evidence>
<evidence type="ECO:0000256" key="3">
    <source>
        <dbReference type="ARBA" id="ARBA00016947"/>
    </source>
</evidence>
<dbReference type="AlphaFoldDB" id="A0A1I0EI82"/>
<feature type="transmembrane region" description="Helical" evidence="11">
    <location>
        <begin position="189"/>
        <end position="211"/>
    </location>
</feature>
<evidence type="ECO:0000256" key="2">
    <source>
        <dbReference type="ARBA" id="ARBA00011650"/>
    </source>
</evidence>
<feature type="transmembrane region" description="Helical" evidence="11">
    <location>
        <begin position="127"/>
        <end position="155"/>
    </location>
</feature>
<evidence type="ECO:0000256" key="4">
    <source>
        <dbReference type="ARBA" id="ARBA00022448"/>
    </source>
</evidence>
<dbReference type="GO" id="GO:0022857">
    <property type="term" value="F:transmembrane transporter activity"/>
    <property type="evidence" value="ECO:0007669"/>
    <property type="project" value="InterPro"/>
</dbReference>
<dbReference type="InterPro" id="IPR035906">
    <property type="entry name" value="MetI-like_sf"/>
</dbReference>
<feature type="transmembrane region" description="Helical" evidence="11">
    <location>
        <begin position="50"/>
        <end position="71"/>
    </location>
</feature>
<dbReference type="NCBIfam" id="TIGR01253">
    <property type="entry name" value="thiP"/>
    <property type="match status" value="1"/>
</dbReference>
<evidence type="ECO:0000256" key="8">
    <source>
        <dbReference type="ARBA" id="ARBA00022737"/>
    </source>
</evidence>
<protein>
    <recommendedName>
        <fullName evidence="3">Thiamine transport system permease protein ThiP</fullName>
    </recommendedName>
</protein>
<feature type="transmembrane region" description="Helical" evidence="11">
    <location>
        <begin position="507"/>
        <end position="523"/>
    </location>
</feature>
<keyword evidence="14" id="KW-1185">Reference proteome</keyword>
<name>A0A1I0EI82_9GAMM</name>
<dbReference type="PANTHER" id="PTHR30183:SF9">
    <property type="entry name" value="THIAMINE TRANSPORT SYSTEM PERMEASE PROTEIN THIP"/>
    <property type="match status" value="1"/>
</dbReference>
<feature type="transmembrane region" description="Helical" evidence="11">
    <location>
        <begin position="357"/>
        <end position="385"/>
    </location>
</feature>
<dbReference type="Gene3D" id="1.10.3720.10">
    <property type="entry name" value="MetI-like"/>
    <property type="match status" value="2"/>
</dbReference>
<organism evidence="13 14">
    <name type="scientific">Thorsellia anophelis DSM 18579</name>
    <dbReference type="NCBI Taxonomy" id="1123402"/>
    <lineage>
        <taxon>Bacteria</taxon>
        <taxon>Pseudomonadati</taxon>
        <taxon>Pseudomonadota</taxon>
        <taxon>Gammaproteobacteria</taxon>
        <taxon>Enterobacterales</taxon>
        <taxon>Thorselliaceae</taxon>
        <taxon>Thorsellia</taxon>
    </lineage>
</organism>
<feature type="transmembrane region" description="Helical" evidence="11">
    <location>
        <begin position="397"/>
        <end position="419"/>
    </location>
</feature>
<feature type="domain" description="ABC transmembrane type-1" evidence="12">
    <location>
        <begin position="322"/>
        <end position="523"/>
    </location>
</feature>
<feature type="transmembrane region" description="Helical" evidence="11">
    <location>
        <begin position="318"/>
        <end position="345"/>
    </location>
</feature>
<feature type="transmembrane region" description="Helical" evidence="11">
    <location>
        <begin position="83"/>
        <end position="107"/>
    </location>
</feature>
<keyword evidence="4 11" id="KW-0813">Transport</keyword>
<dbReference type="InterPro" id="IPR005947">
    <property type="entry name" value="ThiP_ABC_transpt"/>
</dbReference>
<dbReference type="Proteomes" id="UP000242642">
    <property type="component" value="Unassembled WGS sequence"/>
</dbReference>
<dbReference type="STRING" id="1123402.SAMN02583745_02371"/>
<dbReference type="OrthoDB" id="7066776at2"/>
<comment type="subunit">
    <text evidence="2">The complex is composed of two ATP-binding proteins (ThiQ), two transmembrane proteins (ThiP) and a solute-binding protein (ThiB).</text>
</comment>
<evidence type="ECO:0000256" key="5">
    <source>
        <dbReference type="ARBA" id="ARBA00022475"/>
    </source>
</evidence>
<evidence type="ECO:0000256" key="9">
    <source>
        <dbReference type="ARBA" id="ARBA00022989"/>
    </source>
</evidence>
<dbReference type="Pfam" id="PF00528">
    <property type="entry name" value="BPD_transp_1"/>
    <property type="match status" value="1"/>
</dbReference>
<keyword evidence="10 11" id="KW-0472">Membrane</keyword>
<feature type="transmembrane region" description="Helical" evidence="11">
    <location>
        <begin position="459"/>
        <end position="477"/>
    </location>
</feature>
<accession>A0A1I0EI82</accession>
<keyword evidence="5" id="KW-1003">Cell membrane</keyword>
<keyword evidence="8" id="KW-0677">Repeat</keyword>
<comment type="subcellular location">
    <subcellularLocation>
        <location evidence="1">Cell inner membrane</location>
        <topology evidence="1">Multi-pass membrane protein</topology>
    </subcellularLocation>
    <subcellularLocation>
        <location evidence="11">Cell membrane</location>
        <topology evidence="11">Multi-pass membrane protein</topology>
    </subcellularLocation>
</comment>
<keyword evidence="9 11" id="KW-1133">Transmembrane helix</keyword>
<evidence type="ECO:0000259" key="12">
    <source>
        <dbReference type="PROSITE" id="PS50928"/>
    </source>
</evidence>
<evidence type="ECO:0000256" key="7">
    <source>
        <dbReference type="ARBA" id="ARBA00022692"/>
    </source>
</evidence>
<dbReference type="PROSITE" id="PS50928">
    <property type="entry name" value="ABC_TM1"/>
    <property type="match status" value="2"/>
</dbReference>
<evidence type="ECO:0000256" key="10">
    <source>
        <dbReference type="ARBA" id="ARBA00023136"/>
    </source>
</evidence>
<feature type="transmembrane region" description="Helical" evidence="11">
    <location>
        <begin position="277"/>
        <end position="298"/>
    </location>
</feature>
<feature type="transmembrane region" description="Helical" evidence="11">
    <location>
        <begin position="236"/>
        <end position="257"/>
    </location>
</feature>